<dbReference type="RefSeq" id="WP_004303483.1">
    <property type="nucleotide sequence ID" value="NZ_CABKQC010000002.1"/>
</dbReference>
<evidence type="ECO:0000313" key="1">
    <source>
        <dbReference type="EMBL" id="KAA4539696.1"/>
    </source>
</evidence>
<protein>
    <submittedName>
        <fullName evidence="1">Uncharacterized protein</fullName>
    </submittedName>
</protein>
<evidence type="ECO:0000313" key="2">
    <source>
        <dbReference type="Proteomes" id="UP000478493"/>
    </source>
</evidence>
<dbReference type="Proteomes" id="UP000478493">
    <property type="component" value="Unassembled WGS sequence"/>
</dbReference>
<gene>
    <name evidence="1" type="ORF">F3B85_06775</name>
</gene>
<proteinExistence type="predicted"/>
<comment type="caution">
    <text evidence="1">The sequence shown here is derived from an EMBL/GenBank/DDBJ whole genome shotgun (WGS) entry which is preliminary data.</text>
</comment>
<dbReference type="EMBL" id="VWGP01000004">
    <property type="protein sequence ID" value="KAA4539696.1"/>
    <property type="molecule type" value="Genomic_DNA"/>
</dbReference>
<accession>A0A5M5M9Y4</accession>
<name>A0A5M5M9Y4_BACOV</name>
<sequence length="135" mass="15499">MESLLMVALAGIVGSFIFSLITKTEKKREVSEFVDENPNKEYNAYQPKEDIVLYADKAYITEGDFVLVSWQCYSSNIDIVTLQLDNGYKLLNYSIDANGQKEFKISVFRNVLKISIIYRKGNIQDVKSIVLKRKN</sequence>
<organism evidence="1 2">
    <name type="scientific">Bacteroides ovatus</name>
    <dbReference type="NCBI Taxonomy" id="28116"/>
    <lineage>
        <taxon>Bacteria</taxon>
        <taxon>Pseudomonadati</taxon>
        <taxon>Bacteroidota</taxon>
        <taxon>Bacteroidia</taxon>
        <taxon>Bacteroidales</taxon>
        <taxon>Bacteroidaceae</taxon>
        <taxon>Bacteroides</taxon>
    </lineage>
</organism>
<dbReference type="AlphaFoldDB" id="A0A5M5M9Y4"/>
<reference evidence="1 2" key="1">
    <citation type="journal article" date="2019" name="Nat. Med.">
        <title>A library of human gut bacterial isolates paired with longitudinal multiomics data enables mechanistic microbiome research.</title>
        <authorList>
            <person name="Poyet M."/>
            <person name="Groussin M."/>
            <person name="Gibbons S.M."/>
            <person name="Avila-Pacheco J."/>
            <person name="Jiang X."/>
            <person name="Kearney S.M."/>
            <person name="Perrotta A.R."/>
            <person name="Berdy B."/>
            <person name="Zhao S."/>
            <person name="Lieberman T.D."/>
            <person name="Swanson P.K."/>
            <person name="Smith M."/>
            <person name="Roesemann S."/>
            <person name="Alexander J.E."/>
            <person name="Rich S.A."/>
            <person name="Livny J."/>
            <person name="Vlamakis H."/>
            <person name="Clish C."/>
            <person name="Bullock K."/>
            <person name="Deik A."/>
            <person name="Scott J."/>
            <person name="Pierce K.A."/>
            <person name="Xavier R.J."/>
            <person name="Alm E.J."/>
        </authorList>
    </citation>
    <scope>NUCLEOTIDE SEQUENCE [LARGE SCALE GENOMIC DNA]</scope>
    <source>
        <strain evidence="1 2">BIOML-A41</strain>
    </source>
</reference>